<dbReference type="Pfam" id="PF01757">
    <property type="entry name" value="Acyl_transf_3"/>
    <property type="match status" value="1"/>
</dbReference>
<dbReference type="OrthoDB" id="9814807at2"/>
<keyword evidence="4" id="KW-1185">Reference proteome</keyword>
<dbReference type="PANTHER" id="PTHR23028:SF53">
    <property type="entry name" value="ACYL_TRANSF_3 DOMAIN-CONTAINING PROTEIN"/>
    <property type="match status" value="1"/>
</dbReference>
<keyword evidence="1" id="KW-1133">Transmembrane helix</keyword>
<feature type="transmembrane region" description="Helical" evidence="1">
    <location>
        <begin position="117"/>
        <end position="137"/>
    </location>
</feature>
<feature type="transmembrane region" description="Helical" evidence="1">
    <location>
        <begin position="207"/>
        <end position="224"/>
    </location>
</feature>
<protein>
    <submittedName>
        <fullName evidence="3">Acyltransferase</fullName>
    </submittedName>
</protein>
<keyword evidence="3" id="KW-0012">Acyltransferase</keyword>
<dbReference type="PANTHER" id="PTHR23028">
    <property type="entry name" value="ACETYLTRANSFERASE"/>
    <property type="match status" value="1"/>
</dbReference>
<dbReference type="EMBL" id="QTJV01000004">
    <property type="protein sequence ID" value="RFM34687.1"/>
    <property type="molecule type" value="Genomic_DNA"/>
</dbReference>
<name>A0A3E1P3E8_9BACT</name>
<gene>
    <name evidence="3" type="ORF">DXN04_15600</name>
</gene>
<keyword evidence="1" id="KW-0472">Membrane</keyword>
<feature type="transmembrane region" description="Helical" evidence="1">
    <location>
        <begin position="313"/>
        <end position="336"/>
    </location>
</feature>
<dbReference type="InterPro" id="IPR050879">
    <property type="entry name" value="Acyltransferase_3"/>
</dbReference>
<comment type="caution">
    <text evidence="3">The sequence shown here is derived from an EMBL/GenBank/DDBJ whole genome shotgun (WGS) entry which is preliminary data.</text>
</comment>
<feature type="transmembrane region" description="Helical" evidence="1">
    <location>
        <begin position="260"/>
        <end position="277"/>
    </location>
</feature>
<evidence type="ECO:0000313" key="4">
    <source>
        <dbReference type="Proteomes" id="UP000261174"/>
    </source>
</evidence>
<evidence type="ECO:0000256" key="1">
    <source>
        <dbReference type="SAM" id="Phobius"/>
    </source>
</evidence>
<feature type="transmembrane region" description="Helical" evidence="1">
    <location>
        <begin position="178"/>
        <end position="200"/>
    </location>
</feature>
<evidence type="ECO:0000259" key="2">
    <source>
        <dbReference type="Pfam" id="PF01757"/>
    </source>
</evidence>
<proteinExistence type="predicted"/>
<sequence length="393" mass="45424">MEITSFIPIIPVLLLSLFILNIFNKTILKIELPKGRNQSIDGLRGYLAIFVFFHHSIVWYFFLKNGYWAFTPSNLYNHLGTTSVGFFFMITSFLFFSKIANSQNRKLNWKQLYIGRVLRILPLYLTICIVVFTIVLIKSNWILIEPIENITKEIIQWISFIQVDINNYADTRIIVARVVWSLAFEWLFYFSLPLFGWLCFRVRASKLTFILSLLLFALYAYIIWNFYPVGAVKRLCPFLGGIAAVFAYKTNSLKELSRSNYLSINIAILILITLFFFRDAYSIVPFLLIVIIFISFALGNSLFGILLHPYSQLLGLISYSIYLLHGILLFTTLNFIPGLKSIVIASPINYWIFISFNCTILVLVSAISYKFIEHPFIVKTSKINQGKKVTLSL</sequence>
<accession>A0A3E1P3E8</accession>
<keyword evidence="1" id="KW-0812">Transmembrane</keyword>
<organism evidence="3 4">
    <name type="scientific">Chitinophaga silvisoli</name>
    <dbReference type="NCBI Taxonomy" id="2291814"/>
    <lineage>
        <taxon>Bacteria</taxon>
        <taxon>Pseudomonadati</taxon>
        <taxon>Bacteroidota</taxon>
        <taxon>Chitinophagia</taxon>
        <taxon>Chitinophagales</taxon>
        <taxon>Chitinophagaceae</taxon>
        <taxon>Chitinophaga</taxon>
    </lineage>
</organism>
<dbReference type="AlphaFoldDB" id="A0A3E1P3E8"/>
<feature type="transmembrane region" description="Helical" evidence="1">
    <location>
        <begin position="348"/>
        <end position="372"/>
    </location>
</feature>
<dbReference type="RefSeq" id="WP_116854269.1">
    <property type="nucleotide sequence ID" value="NZ_QTJV01000004.1"/>
</dbReference>
<feature type="transmembrane region" description="Helical" evidence="1">
    <location>
        <begin position="75"/>
        <end position="96"/>
    </location>
</feature>
<keyword evidence="3" id="KW-0808">Transferase</keyword>
<evidence type="ECO:0000313" key="3">
    <source>
        <dbReference type="EMBL" id="RFM34687.1"/>
    </source>
</evidence>
<feature type="transmembrane region" description="Helical" evidence="1">
    <location>
        <begin position="45"/>
        <end position="63"/>
    </location>
</feature>
<dbReference type="Proteomes" id="UP000261174">
    <property type="component" value="Unassembled WGS sequence"/>
</dbReference>
<dbReference type="GO" id="GO:0000271">
    <property type="term" value="P:polysaccharide biosynthetic process"/>
    <property type="evidence" value="ECO:0007669"/>
    <property type="project" value="TreeGrafter"/>
</dbReference>
<reference evidence="3 4" key="1">
    <citation type="submission" date="2018-08" db="EMBL/GenBank/DDBJ databases">
        <title>Chitinophaga sp. K20C18050901, a novel bacterium isolated from forest soil.</title>
        <authorList>
            <person name="Wang C."/>
        </authorList>
    </citation>
    <scope>NUCLEOTIDE SEQUENCE [LARGE SCALE GENOMIC DNA]</scope>
    <source>
        <strain evidence="3 4">K20C18050901</strain>
    </source>
</reference>
<feature type="transmembrane region" description="Helical" evidence="1">
    <location>
        <begin position="283"/>
        <end position="306"/>
    </location>
</feature>
<dbReference type="InterPro" id="IPR002656">
    <property type="entry name" value="Acyl_transf_3_dom"/>
</dbReference>
<dbReference type="GO" id="GO:0016020">
    <property type="term" value="C:membrane"/>
    <property type="evidence" value="ECO:0007669"/>
    <property type="project" value="TreeGrafter"/>
</dbReference>
<dbReference type="GO" id="GO:0016747">
    <property type="term" value="F:acyltransferase activity, transferring groups other than amino-acyl groups"/>
    <property type="evidence" value="ECO:0007669"/>
    <property type="project" value="InterPro"/>
</dbReference>
<feature type="transmembrane region" description="Helical" evidence="1">
    <location>
        <begin position="6"/>
        <end position="24"/>
    </location>
</feature>
<feature type="domain" description="Acyltransferase 3" evidence="2">
    <location>
        <begin position="38"/>
        <end position="366"/>
    </location>
</feature>